<evidence type="ECO:0008006" key="3">
    <source>
        <dbReference type="Google" id="ProtNLM"/>
    </source>
</evidence>
<dbReference type="RefSeq" id="WP_215886201.1">
    <property type="nucleotide sequence ID" value="NZ_CP134225.1"/>
</dbReference>
<evidence type="ECO:0000313" key="2">
    <source>
        <dbReference type="Proteomes" id="UP000887300"/>
    </source>
</evidence>
<comment type="caution">
    <text evidence="1">The sequence shown here is derived from an EMBL/GenBank/DDBJ whole genome shotgun (WGS) entry which is preliminary data.</text>
</comment>
<organism evidence="1 2">
    <name type="scientific">Acidithiobacillus ferridurans</name>
    <dbReference type="NCBI Taxonomy" id="1232575"/>
    <lineage>
        <taxon>Bacteria</taxon>
        <taxon>Pseudomonadati</taxon>
        <taxon>Pseudomonadota</taxon>
        <taxon>Acidithiobacillia</taxon>
        <taxon>Acidithiobacillales</taxon>
        <taxon>Acidithiobacillaceae</taxon>
        <taxon>Acidithiobacillus</taxon>
    </lineage>
</organism>
<proteinExistence type="predicted"/>
<name>A0A8X8G6R6_ACIFI</name>
<protein>
    <recommendedName>
        <fullName evidence="3">Stringent starvation protein B</fullName>
    </recommendedName>
</protein>
<evidence type="ECO:0000313" key="1">
    <source>
        <dbReference type="EMBL" id="MBU2723431.1"/>
    </source>
</evidence>
<dbReference type="AlphaFoldDB" id="A0A8X8G6R6"/>
<accession>A0A8X8G6R6</accession>
<sequence length="172" mass="18808">MTGVLDIRKPVFGNGNRHLVSRILYDALCEADGTPGEYFTVQKSYPDLVVRPEDVARLTTTATSFGVVFVFRISHHQVCKPIRIESDQILLSWRQPGDDSAMDLVIPTGAVIRVSGIFTEGVKHFVMPDFLSPSPSVTKPVDHSKEGRDANIARLISSANGGHPALRVVPKS</sequence>
<dbReference type="Proteomes" id="UP000887300">
    <property type="component" value="Unassembled WGS sequence"/>
</dbReference>
<reference evidence="1" key="1">
    <citation type="journal article" date="2021" name="ISME J.">
        <title>Genomic evolution of the class Acidithiobacillia: deep-branching Proteobacteria living in extreme acidic conditions.</title>
        <authorList>
            <person name="Moya-Beltran A."/>
            <person name="Beard S."/>
            <person name="Rojas-Villalobos C."/>
            <person name="Issotta F."/>
            <person name="Gallardo Y."/>
            <person name="Ulloa R."/>
            <person name="Giaveno A."/>
            <person name="Degli Esposti M."/>
            <person name="Johnson D.B."/>
            <person name="Quatrini R."/>
        </authorList>
    </citation>
    <scope>NUCLEOTIDE SEQUENCE</scope>
    <source>
        <strain evidence="1">DSM 583</strain>
    </source>
</reference>
<gene>
    <name evidence="1" type="ORF">HF568_09500</name>
</gene>
<dbReference type="EMBL" id="JABBHS010000276">
    <property type="protein sequence ID" value="MBU2723431.1"/>
    <property type="molecule type" value="Genomic_DNA"/>
</dbReference>